<reference evidence="1 2" key="1">
    <citation type="submission" date="2019-06" db="EMBL/GenBank/DDBJ databases">
        <title>Genomic Encyclopedia of Type Strains, Phase IV (KMG-V): Genome sequencing to study the core and pangenomes of soil and plant-associated prokaryotes.</title>
        <authorList>
            <person name="Whitman W."/>
        </authorList>
    </citation>
    <scope>NUCLEOTIDE SEQUENCE [LARGE SCALE GENOMIC DNA]</scope>
    <source>
        <strain evidence="1 2">BR 11880</strain>
    </source>
</reference>
<accession>A0A560EKA3</accession>
<dbReference type="NCBIfam" id="TIGR01444">
    <property type="entry name" value="fkbM_fam"/>
    <property type="match status" value="1"/>
</dbReference>
<dbReference type="OrthoDB" id="7542440at2"/>
<dbReference type="RefSeq" id="WP_145754530.1">
    <property type="nucleotide sequence ID" value="NZ_VITN01000039.1"/>
</dbReference>
<dbReference type="GO" id="GO:0032259">
    <property type="term" value="P:methylation"/>
    <property type="evidence" value="ECO:0007669"/>
    <property type="project" value="UniProtKB-KW"/>
</dbReference>
<name>A0A560EKA3_9PROT</name>
<dbReference type="EMBL" id="VITN01000039">
    <property type="protein sequence ID" value="TWB09685.1"/>
    <property type="molecule type" value="Genomic_DNA"/>
</dbReference>
<keyword evidence="1" id="KW-0489">Methyltransferase</keyword>
<evidence type="ECO:0000313" key="1">
    <source>
        <dbReference type="EMBL" id="TWB09685.1"/>
    </source>
</evidence>
<dbReference type="AlphaFoldDB" id="A0A560EKA3"/>
<evidence type="ECO:0000313" key="2">
    <source>
        <dbReference type="Proteomes" id="UP000319859"/>
    </source>
</evidence>
<organism evidence="1 2">
    <name type="scientific">Nitrospirillum amazonense</name>
    <dbReference type="NCBI Taxonomy" id="28077"/>
    <lineage>
        <taxon>Bacteria</taxon>
        <taxon>Pseudomonadati</taxon>
        <taxon>Pseudomonadota</taxon>
        <taxon>Alphaproteobacteria</taxon>
        <taxon>Rhodospirillales</taxon>
        <taxon>Azospirillaceae</taxon>
        <taxon>Nitrospirillum</taxon>
    </lineage>
</organism>
<dbReference type="Gene3D" id="3.40.50.150">
    <property type="entry name" value="Vaccinia Virus protein VP39"/>
    <property type="match status" value="1"/>
</dbReference>
<dbReference type="InterPro" id="IPR006342">
    <property type="entry name" value="FkbM_mtfrase"/>
</dbReference>
<protein>
    <submittedName>
        <fullName evidence="1">FkbM family methyltransferase</fullName>
    </submittedName>
</protein>
<gene>
    <name evidence="1" type="ORF">FBZ89_1398</name>
</gene>
<dbReference type="GO" id="GO:0008168">
    <property type="term" value="F:methyltransferase activity"/>
    <property type="evidence" value="ECO:0007669"/>
    <property type="project" value="UniProtKB-KW"/>
</dbReference>
<sequence>MTVLTAALLPDPPSGLWDIPPAGAAAGSPIIDYRAPVASADDGFGRHRPAGLPGLLLALSAALPASRWGRAGGRVLGPVVRVMVPWLYGSVIDVAADGLRRRLHVRDHADDRRFLALPRQAAVQARAHVAAALPADGVFVDIGAGTGLHTLAAACHLGPQGRVLAVEPNAATRDRLAVNLSLNPIAATVTLAEEAAGPVCDGLVLATGARKAAAAPAWDAPPPALVRTRPLLDLARAAGLRRLDVLRLGYKAGADLALIPFLQAAPQALRPRLIVIDRRGAKGWGVDLPATLALFGYRACGVTPDALLFQGDAVADSGALWEPADWSLVAS</sequence>
<proteinExistence type="predicted"/>
<dbReference type="Proteomes" id="UP000319859">
    <property type="component" value="Unassembled WGS sequence"/>
</dbReference>
<keyword evidence="1" id="KW-0808">Transferase</keyword>
<dbReference type="SUPFAM" id="SSF53335">
    <property type="entry name" value="S-adenosyl-L-methionine-dependent methyltransferases"/>
    <property type="match status" value="1"/>
</dbReference>
<comment type="caution">
    <text evidence="1">The sequence shown here is derived from an EMBL/GenBank/DDBJ whole genome shotgun (WGS) entry which is preliminary data.</text>
</comment>
<dbReference type="InterPro" id="IPR029063">
    <property type="entry name" value="SAM-dependent_MTases_sf"/>
</dbReference>